<name>A0ABM8ITL6_9CREN</name>
<gene>
    <name evidence="1" type="ORF">PABY_04770</name>
</gene>
<organism evidence="1 2">
    <name type="scientific">Pyrodictium abyssi</name>
    <dbReference type="NCBI Taxonomy" id="54256"/>
    <lineage>
        <taxon>Archaea</taxon>
        <taxon>Thermoproteota</taxon>
        <taxon>Thermoprotei</taxon>
        <taxon>Desulfurococcales</taxon>
        <taxon>Pyrodictiaceae</taxon>
        <taxon>Pyrodictium</taxon>
    </lineage>
</organism>
<evidence type="ECO:0000313" key="1">
    <source>
        <dbReference type="EMBL" id="BES80910.1"/>
    </source>
</evidence>
<dbReference type="Proteomes" id="UP001341135">
    <property type="component" value="Chromosome"/>
</dbReference>
<proteinExistence type="predicted"/>
<accession>A0ABM8ITL6</accession>
<sequence>MVGMLLRLVEPGERPRALLEAAHMSLEHARALAEEGRLGEAFRRVWASVLLGLDALGYLRGGGRPEGLAGYWGLVSEAMGEVGSVADAWYAGLAAFVAFREGVGDERHFGAMVGRVERFLEELGGRVAGGV</sequence>
<reference evidence="1 2" key="1">
    <citation type="submission" date="2023-09" db="EMBL/GenBank/DDBJ databases">
        <title>Pyrofollis japonicus gen. nov. sp. nov., a novel member of the family Pyrodictiaceae isolated from the Iheya North hydrothermal field.</title>
        <authorList>
            <person name="Miyazaki U."/>
            <person name="Sanari M."/>
            <person name="Tame A."/>
            <person name="Kitajima M."/>
            <person name="Okamoto A."/>
            <person name="Sawayama S."/>
            <person name="Miyazaki J."/>
            <person name="Takai K."/>
            <person name="Nakagawa S."/>
        </authorList>
    </citation>
    <scope>NUCLEOTIDE SEQUENCE [LARGE SCALE GENOMIC DNA]</scope>
    <source>
        <strain evidence="1 2">AV2</strain>
    </source>
</reference>
<dbReference type="EMBL" id="AP028907">
    <property type="protein sequence ID" value="BES80910.1"/>
    <property type="molecule type" value="Genomic_DNA"/>
</dbReference>
<keyword evidence="2" id="KW-1185">Reference proteome</keyword>
<evidence type="ECO:0000313" key="2">
    <source>
        <dbReference type="Proteomes" id="UP001341135"/>
    </source>
</evidence>
<protein>
    <submittedName>
        <fullName evidence="1">Uncharacterized protein</fullName>
    </submittedName>
</protein>